<evidence type="ECO:0000256" key="9">
    <source>
        <dbReference type="ARBA" id="ARBA00031501"/>
    </source>
</evidence>
<evidence type="ECO:0000313" key="11">
    <source>
        <dbReference type="EMBL" id="AKZ63497.1"/>
    </source>
</evidence>
<evidence type="ECO:0000256" key="6">
    <source>
        <dbReference type="ARBA" id="ARBA00022679"/>
    </source>
</evidence>
<comment type="similarity">
    <text evidence="2 10">Belongs to the disproportionating enzyme family.</text>
</comment>
<evidence type="ECO:0000256" key="7">
    <source>
        <dbReference type="ARBA" id="ARBA00023277"/>
    </source>
</evidence>
<sequence length="731" mass="80000">MTSATSLPVEENPPSDYDQAVFTLAALAGISVDWIDAYNQPQRVTPASLRTILAALNLPCDSHRQALDSMAQLQRGNQARDLPPLITAEIGQPVSLPEHCGLHGRACLVTLESGRKIERRVSSDESRTPMLEAIDEYGYHRLQAGDAEVTLAVAPRRCYSVADAFDATPHRHFKAHADRGWGLALQLYGLRSQGDGGIGNFTGLAELAARAGAEGASALAISPVHAMFAADPHRFSPYSPSSRLFLNVLHIDPAAVLGADAVAQVLNEGGPEMQARHQRLEQTGLVNWPEAGAHRMTLLRHLYALFRMQDRPSAELAAFRLQGGQALADHALFETLHYWQQTKNIDVASDWRRWPERYHRPGSAELKRFAEEQSGEVDFHIFLQWQASRWMQAAQESARAAGMAVGLIADLAVGADNGGSQSWSHSSEMIAGLSAGAPPDLLNTRGQNWGIGAFSPLALREQGFRSYIAMLRSAFAHAGGVRIDHVMGLTRLWLAPEGGDANEGAYLRYPARDLLRLIALESWRHRAIVIGEDLGTVPEGFDTELKEAGLLGIGVLWFQRDARANFLPPQQWPGHAIATTSTHDLPTVAGWWQGSDIAWRTRLDLLMPGATDAQTRADRGEDRSLLWQALLDADCVAGDQPSDDAPQDVIDGAAAFIAQTPAPLALLPIEDLLGLEDQPNLPGTVDTHPNWQRRLPATAETLLDHVDCRRRMRLLQRTVRAKDTDKTGRKP</sequence>
<dbReference type="InterPro" id="IPR003385">
    <property type="entry name" value="Glyco_hydro_77"/>
</dbReference>
<keyword evidence="12" id="KW-1185">Reference proteome</keyword>
<evidence type="ECO:0000256" key="10">
    <source>
        <dbReference type="RuleBase" id="RU361207"/>
    </source>
</evidence>
<evidence type="ECO:0000313" key="12">
    <source>
        <dbReference type="Proteomes" id="UP000063429"/>
    </source>
</evidence>
<evidence type="ECO:0000256" key="5">
    <source>
        <dbReference type="ARBA" id="ARBA00022676"/>
    </source>
</evidence>
<dbReference type="SUPFAM" id="SSF51445">
    <property type="entry name" value="(Trans)glycosidases"/>
    <property type="match status" value="1"/>
</dbReference>
<gene>
    <name evidence="11" type="ORF">F506_13185</name>
</gene>
<dbReference type="RefSeq" id="WP_053198110.1">
    <property type="nucleotide sequence ID" value="NZ_CP011409.1"/>
</dbReference>
<keyword evidence="6 10" id="KW-0808">Transferase</keyword>
<protein>
    <recommendedName>
        <fullName evidence="4 10">4-alpha-glucanotransferase</fullName>
        <ecNumber evidence="3 10">2.4.1.25</ecNumber>
    </recommendedName>
    <alternativeName>
        <fullName evidence="8 10">Amylomaltase</fullName>
    </alternativeName>
    <alternativeName>
        <fullName evidence="9 10">Disproportionating enzyme</fullName>
    </alternativeName>
</protein>
<comment type="catalytic activity">
    <reaction evidence="1 10">
        <text>Transfers a segment of a (1-&gt;4)-alpha-D-glucan to a new position in an acceptor, which may be glucose or a (1-&gt;4)-alpha-D-glucan.</text>
        <dbReference type="EC" id="2.4.1.25"/>
    </reaction>
</comment>
<dbReference type="InterPro" id="IPR017853">
    <property type="entry name" value="GH"/>
</dbReference>
<name>A0ABM5V1V1_9BURK</name>
<accession>A0ABM5V1V1</accession>
<organism evidence="11 12">
    <name type="scientific">Herbaspirillum hiltneri N3</name>
    <dbReference type="NCBI Taxonomy" id="1262470"/>
    <lineage>
        <taxon>Bacteria</taxon>
        <taxon>Pseudomonadati</taxon>
        <taxon>Pseudomonadota</taxon>
        <taxon>Betaproteobacteria</taxon>
        <taxon>Burkholderiales</taxon>
        <taxon>Oxalobacteraceae</taxon>
        <taxon>Herbaspirillum</taxon>
    </lineage>
</organism>
<reference evidence="12" key="1">
    <citation type="journal article" date="2015" name="Genome Announc.">
        <title>Complete Genome Sequence of Herbaspirillum hiltneri N3 (DSM 17495), Isolated from Surface-Sterilized Wheat Roots.</title>
        <authorList>
            <person name="Guizelini D."/>
            <person name="Saizaki P.M."/>
            <person name="Coimbra N.A."/>
            <person name="Weiss V.A."/>
            <person name="Faoro H."/>
            <person name="Sfeir M.Z."/>
            <person name="Baura V.A."/>
            <person name="Monteiro R.A."/>
            <person name="Chubatsu L.S."/>
            <person name="Souza E.M."/>
            <person name="Cruz L.M."/>
            <person name="Pedrosa F.O."/>
            <person name="Raittz R.T."/>
            <person name="Marchaukoski J.N."/>
            <person name="Steffens M.B."/>
        </authorList>
    </citation>
    <scope>NUCLEOTIDE SEQUENCE [LARGE SCALE GENOMIC DNA]</scope>
    <source>
        <strain evidence="12">N3</strain>
    </source>
</reference>
<proteinExistence type="inferred from homology"/>
<evidence type="ECO:0000256" key="2">
    <source>
        <dbReference type="ARBA" id="ARBA00005684"/>
    </source>
</evidence>
<dbReference type="PANTHER" id="PTHR32438:SF5">
    <property type="entry name" value="4-ALPHA-GLUCANOTRANSFERASE DPE1, CHLOROPLASTIC_AMYLOPLASTIC"/>
    <property type="match status" value="1"/>
</dbReference>
<dbReference type="Pfam" id="PF02446">
    <property type="entry name" value="Glyco_hydro_77"/>
    <property type="match status" value="1"/>
</dbReference>
<dbReference type="Gene3D" id="3.20.20.80">
    <property type="entry name" value="Glycosidases"/>
    <property type="match status" value="1"/>
</dbReference>
<dbReference type="PANTHER" id="PTHR32438">
    <property type="entry name" value="4-ALPHA-GLUCANOTRANSFERASE DPE1, CHLOROPLASTIC/AMYLOPLASTIC"/>
    <property type="match status" value="1"/>
</dbReference>
<evidence type="ECO:0000256" key="4">
    <source>
        <dbReference type="ARBA" id="ARBA00020295"/>
    </source>
</evidence>
<dbReference type="NCBIfam" id="TIGR00217">
    <property type="entry name" value="malQ"/>
    <property type="match status" value="1"/>
</dbReference>
<keyword evidence="5 10" id="KW-0328">Glycosyltransferase</keyword>
<dbReference type="Proteomes" id="UP000063429">
    <property type="component" value="Chromosome"/>
</dbReference>
<dbReference type="EC" id="2.4.1.25" evidence="3 10"/>
<evidence type="ECO:0000256" key="8">
    <source>
        <dbReference type="ARBA" id="ARBA00031423"/>
    </source>
</evidence>
<dbReference type="EMBL" id="CP011409">
    <property type="protein sequence ID" value="AKZ63497.1"/>
    <property type="molecule type" value="Genomic_DNA"/>
</dbReference>
<keyword evidence="7 10" id="KW-0119">Carbohydrate metabolism</keyword>
<evidence type="ECO:0000256" key="1">
    <source>
        <dbReference type="ARBA" id="ARBA00000439"/>
    </source>
</evidence>
<evidence type="ECO:0000256" key="3">
    <source>
        <dbReference type="ARBA" id="ARBA00012560"/>
    </source>
</evidence>